<keyword evidence="12" id="KW-1185">Reference proteome</keyword>
<feature type="transmembrane region" description="Helical" evidence="9">
    <location>
        <begin position="111"/>
        <end position="136"/>
    </location>
</feature>
<feature type="transmembrane region" description="Helical" evidence="9">
    <location>
        <begin position="79"/>
        <end position="99"/>
    </location>
</feature>
<dbReference type="RefSeq" id="WP_119911519.1">
    <property type="nucleotide sequence ID" value="NZ_QZCH01000020.1"/>
</dbReference>
<evidence type="ECO:0000256" key="3">
    <source>
        <dbReference type="ARBA" id="ARBA00022475"/>
    </source>
</evidence>
<evidence type="ECO:0000313" key="11">
    <source>
        <dbReference type="EMBL" id="RJG42167.1"/>
    </source>
</evidence>
<feature type="transmembrane region" description="Helical" evidence="9">
    <location>
        <begin position="9"/>
        <end position="27"/>
    </location>
</feature>
<keyword evidence="3" id="KW-1003">Cell membrane</keyword>
<dbReference type="CDD" id="cd06261">
    <property type="entry name" value="TM_PBP2"/>
    <property type="match status" value="1"/>
</dbReference>
<dbReference type="Gene3D" id="1.10.3720.10">
    <property type="entry name" value="MetI-like"/>
    <property type="match status" value="1"/>
</dbReference>
<feature type="transmembrane region" description="Helical" evidence="9">
    <location>
        <begin position="245"/>
        <end position="268"/>
    </location>
</feature>
<reference evidence="11 12" key="1">
    <citation type="submission" date="2018-09" db="EMBL/GenBank/DDBJ databases">
        <authorList>
            <person name="Wang F."/>
        </authorList>
    </citation>
    <scope>NUCLEOTIDE SEQUENCE [LARGE SCALE GENOMIC DNA]</scope>
    <source>
        <strain evidence="11 12">PLHSC7-2</strain>
    </source>
</reference>
<dbReference type="PANTHER" id="PTHR43163">
    <property type="entry name" value="DIPEPTIDE TRANSPORT SYSTEM PERMEASE PROTEIN DPPB-RELATED"/>
    <property type="match status" value="1"/>
</dbReference>
<evidence type="ECO:0000256" key="8">
    <source>
        <dbReference type="ARBA" id="ARBA00024202"/>
    </source>
</evidence>
<evidence type="ECO:0000256" key="6">
    <source>
        <dbReference type="ARBA" id="ARBA00022989"/>
    </source>
</evidence>
<feature type="domain" description="ABC transmembrane type-1" evidence="10">
    <location>
        <begin position="74"/>
        <end position="306"/>
    </location>
</feature>
<dbReference type="SUPFAM" id="SSF161098">
    <property type="entry name" value="MetI-like"/>
    <property type="match status" value="1"/>
</dbReference>
<name>A0A418YCF1_9GAMM</name>
<comment type="caution">
    <text evidence="11">The sequence shown here is derived from an EMBL/GenBank/DDBJ whole genome shotgun (WGS) entry which is preliminary data.</text>
</comment>
<dbReference type="Proteomes" id="UP000283255">
    <property type="component" value="Unassembled WGS sequence"/>
</dbReference>
<dbReference type="OrthoDB" id="9805855at2"/>
<comment type="subcellular location">
    <subcellularLocation>
        <location evidence="1">Cell inner membrane</location>
        <topology evidence="1">Multi-pass membrane protein</topology>
    </subcellularLocation>
    <subcellularLocation>
        <location evidence="9">Cell membrane</location>
        <topology evidence="9">Multi-pass membrane protein</topology>
    </subcellularLocation>
</comment>
<dbReference type="PANTHER" id="PTHR43163:SF4">
    <property type="entry name" value="PUTRESCINE EXPORT SYSTEM PERMEASE PROTEIN SAPB"/>
    <property type="match status" value="1"/>
</dbReference>
<evidence type="ECO:0000256" key="5">
    <source>
        <dbReference type="ARBA" id="ARBA00022692"/>
    </source>
</evidence>
<dbReference type="Pfam" id="PF00528">
    <property type="entry name" value="BPD_transp_1"/>
    <property type="match status" value="1"/>
</dbReference>
<protein>
    <submittedName>
        <fullName evidence="11">ABC transporter permease subunit</fullName>
    </submittedName>
</protein>
<dbReference type="InterPro" id="IPR000515">
    <property type="entry name" value="MetI-like"/>
</dbReference>
<keyword evidence="4" id="KW-0997">Cell inner membrane</keyword>
<sequence>MLVYLIRRLNLLVITLFLLSIVAFFLQRQVDTSFINSSHVFADYQRYLIAILSGDLGISTISGEPVLDEILRIFPATLELCLISVFIALLVGIPLGIFAGLSHGGRSDYGIMTVTLLGISVPTFWLAMLLIMFFSLHLEWFPVSGRLSLLYQIPHVTGFQLVDILISTQPYKSEALFDAIRHLTLPALVLATVPATEVIRQVRYSIGEEMNKNYIKAAQAKGLSTFQIIRRHGLRNALPPVIPNLGLQFGSILTTAMITETVFSWPGIGPWMISSIAAGDHSSIQGGLLFIATFVLLVSVMTDLLHLILDPLKRKELYGKHEHL</sequence>
<keyword evidence="7 9" id="KW-0472">Membrane</keyword>
<evidence type="ECO:0000256" key="7">
    <source>
        <dbReference type="ARBA" id="ARBA00023136"/>
    </source>
</evidence>
<gene>
    <name evidence="11" type="ORF">D1Z90_14585</name>
</gene>
<dbReference type="EMBL" id="QZCH01000020">
    <property type="protein sequence ID" value="RJG42167.1"/>
    <property type="molecule type" value="Genomic_DNA"/>
</dbReference>
<evidence type="ECO:0000256" key="9">
    <source>
        <dbReference type="RuleBase" id="RU363032"/>
    </source>
</evidence>
<dbReference type="InterPro" id="IPR035906">
    <property type="entry name" value="MetI-like_sf"/>
</dbReference>
<keyword evidence="2 9" id="KW-0813">Transport</keyword>
<comment type="similarity">
    <text evidence="8">Belongs to the binding-protein-dependent transport system permease family. OppBC subfamily.</text>
</comment>
<dbReference type="PROSITE" id="PS50928">
    <property type="entry name" value="ABC_TM1"/>
    <property type="match status" value="1"/>
</dbReference>
<evidence type="ECO:0000256" key="1">
    <source>
        <dbReference type="ARBA" id="ARBA00004429"/>
    </source>
</evidence>
<feature type="transmembrane region" description="Helical" evidence="9">
    <location>
        <begin position="288"/>
        <end position="309"/>
    </location>
</feature>
<reference evidence="11 12" key="2">
    <citation type="submission" date="2019-01" db="EMBL/GenBank/DDBJ databases">
        <title>Motilimonas pumilus sp. nov., isolated from the gut of sea cucumber (Apostichopus japonicus).</title>
        <authorList>
            <person name="Wang F.-Q."/>
            <person name="Ren L.-H."/>
            <person name="Lin Y.-W."/>
            <person name="Sun G.-H."/>
            <person name="Du Z.-J."/>
            <person name="Zhao J.-X."/>
            <person name="Liu X.-J."/>
            <person name="Liu L.-J."/>
        </authorList>
    </citation>
    <scope>NUCLEOTIDE SEQUENCE [LARGE SCALE GENOMIC DNA]</scope>
    <source>
        <strain evidence="11 12">PLHSC7-2</strain>
    </source>
</reference>
<evidence type="ECO:0000259" key="10">
    <source>
        <dbReference type="PROSITE" id="PS50928"/>
    </source>
</evidence>
<dbReference type="GO" id="GO:0005886">
    <property type="term" value="C:plasma membrane"/>
    <property type="evidence" value="ECO:0007669"/>
    <property type="project" value="UniProtKB-SubCell"/>
</dbReference>
<evidence type="ECO:0000313" key="12">
    <source>
        <dbReference type="Proteomes" id="UP000283255"/>
    </source>
</evidence>
<keyword evidence="6 9" id="KW-1133">Transmembrane helix</keyword>
<organism evidence="11 12">
    <name type="scientific">Motilimonas pumila</name>
    <dbReference type="NCBI Taxonomy" id="2303987"/>
    <lineage>
        <taxon>Bacteria</taxon>
        <taxon>Pseudomonadati</taxon>
        <taxon>Pseudomonadota</taxon>
        <taxon>Gammaproteobacteria</taxon>
        <taxon>Alteromonadales</taxon>
        <taxon>Alteromonadales genera incertae sedis</taxon>
        <taxon>Motilimonas</taxon>
    </lineage>
</organism>
<accession>A0A418YCF1</accession>
<dbReference type="GO" id="GO:0071916">
    <property type="term" value="F:dipeptide transmembrane transporter activity"/>
    <property type="evidence" value="ECO:0007669"/>
    <property type="project" value="TreeGrafter"/>
</dbReference>
<dbReference type="AlphaFoldDB" id="A0A418YCF1"/>
<proteinExistence type="inferred from homology"/>
<keyword evidence="5 9" id="KW-0812">Transmembrane</keyword>
<evidence type="ECO:0000256" key="4">
    <source>
        <dbReference type="ARBA" id="ARBA00022519"/>
    </source>
</evidence>
<evidence type="ECO:0000256" key="2">
    <source>
        <dbReference type="ARBA" id="ARBA00022448"/>
    </source>
</evidence>